<keyword evidence="5 6" id="KW-0378">Hydrolase</keyword>
<feature type="binding site" evidence="6">
    <location>
        <position position="121"/>
    </location>
    <ligand>
        <name>substrate</name>
    </ligand>
</feature>
<dbReference type="InterPro" id="IPR004027">
    <property type="entry name" value="SEC_C_motif"/>
</dbReference>
<dbReference type="EC" id="3.4.11.18" evidence="6 7"/>
<feature type="binding site" evidence="6">
    <location>
        <position position="276"/>
    </location>
    <ligand>
        <name>a divalent metal cation</name>
        <dbReference type="ChEBI" id="CHEBI:60240"/>
        <label>1</label>
    </ligand>
</feature>
<dbReference type="GO" id="GO:0070006">
    <property type="term" value="F:metalloaminopeptidase activity"/>
    <property type="evidence" value="ECO:0007669"/>
    <property type="project" value="UniProtKB-UniRule"/>
</dbReference>
<keyword evidence="10" id="KW-1185">Reference proteome</keyword>
<proteinExistence type="inferred from homology"/>
<feature type="domain" description="Peptidase M24" evidence="8">
    <location>
        <begin position="54"/>
        <end position="283"/>
    </location>
</feature>
<dbReference type="Pfam" id="PF00557">
    <property type="entry name" value="Peptidase_M24"/>
    <property type="match status" value="1"/>
</dbReference>
<feature type="binding site" evidence="6">
    <location>
        <position position="138"/>
    </location>
    <ligand>
        <name>a divalent metal cation</name>
        <dbReference type="ChEBI" id="CHEBI:60240"/>
        <label>1</label>
    </ligand>
</feature>
<evidence type="ECO:0000256" key="6">
    <source>
        <dbReference type="HAMAP-Rule" id="MF_01974"/>
    </source>
</evidence>
<dbReference type="PROSITE" id="PS00680">
    <property type="entry name" value="MAP_1"/>
    <property type="match status" value="1"/>
</dbReference>
<dbReference type="CDD" id="cd01086">
    <property type="entry name" value="MetAP1"/>
    <property type="match status" value="1"/>
</dbReference>
<dbReference type="Pfam" id="PF02810">
    <property type="entry name" value="SEC-C"/>
    <property type="match status" value="1"/>
</dbReference>
<dbReference type="EMBL" id="CWGJ01000027">
    <property type="protein sequence ID" value="CRX39317.1"/>
    <property type="molecule type" value="Genomic_DNA"/>
</dbReference>
<feature type="binding site" evidence="6">
    <location>
        <position position="244"/>
    </location>
    <ligand>
        <name>a divalent metal cation</name>
        <dbReference type="ChEBI" id="CHEBI:60240"/>
        <label>2</label>
        <note>catalytic</note>
    </ligand>
</feature>
<sequence>MTGRNDPCWCGSGKKWKKCHYPSLSPLEKTKPSGLSDLYRKQHILIKTEEEIAKIRQAGHLAARILDETCKIAKAGVTTKELDDFAVKLHKEAGATPAPLGYGDPPFPKSICTSLNEVICHGIPGNEKLKDGDILNIDVTCILDGYYGDCSKMVIIGETTPEKKLVSFVSYHCLMRAVEAVKPGLPLNKIGDIIEDFAAKHGCSVVNQFVGHGVGIEFHEGPQVCHHRNKNTTPLVPGMIFTIEPMINAGKKGAVIDIRDGWTARTVDGKPSAQWEHMILVTETGCEILTPWHLDYKSEAERFI</sequence>
<feature type="binding site" evidence="6">
    <location>
        <position position="212"/>
    </location>
    <ligand>
        <name>a divalent metal cation</name>
        <dbReference type="ChEBI" id="CHEBI:60240"/>
        <label>2</label>
        <note>catalytic</note>
    </ligand>
</feature>
<dbReference type="PANTHER" id="PTHR43330:SF27">
    <property type="entry name" value="METHIONINE AMINOPEPTIDASE"/>
    <property type="match status" value="1"/>
</dbReference>
<dbReference type="SUPFAM" id="SSF103642">
    <property type="entry name" value="Sec-C motif"/>
    <property type="match status" value="1"/>
</dbReference>
<keyword evidence="4 6" id="KW-0479">Metal-binding</keyword>
<feature type="binding site" evidence="6">
    <location>
        <position position="219"/>
    </location>
    <ligand>
        <name>substrate</name>
    </ligand>
</feature>
<dbReference type="OrthoDB" id="9802055at2"/>
<feature type="binding site" evidence="6">
    <location>
        <position position="149"/>
    </location>
    <ligand>
        <name>a divalent metal cation</name>
        <dbReference type="ChEBI" id="CHEBI:60240"/>
        <label>2</label>
        <note>catalytic</note>
    </ligand>
</feature>
<evidence type="ECO:0000313" key="9">
    <source>
        <dbReference type="EMBL" id="CRX39317.1"/>
    </source>
</evidence>
<protein>
    <recommendedName>
        <fullName evidence="6 7">Methionine aminopeptidase</fullName>
        <shortName evidence="6">MAP</shortName>
        <shortName evidence="6">MetAP</shortName>
        <ecNumber evidence="6 7">3.4.11.18</ecNumber>
    </recommendedName>
    <alternativeName>
        <fullName evidence="6">Peptidase M</fullName>
    </alternativeName>
</protein>
<dbReference type="InterPro" id="IPR002467">
    <property type="entry name" value="Pept_M24A_MAP1"/>
</dbReference>
<dbReference type="InterPro" id="IPR036005">
    <property type="entry name" value="Creatinase/aminopeptidase-like"/>
</dbReference>
<evidence type="ECO:0000256" key="4">
    <source>
        <dbReference type="ARBA" id="ARBA00022723"/>
    </source>
</evidence>
<evidence type="ECO:0000256" key="7">
    <source>
        <dbReference type="RuleBase" id="RU003653"/>
    </source>
</evidence>
<evidence type="ECO:0000256" key="5">
    <source>
        <dbReference type="ARBA" id="ARBA00022801"/>
    </source>
</evidence>
<dbReference type="AlphaFoldDB" id="A0A0H5DRS7"/>
<dbReference type="HAMAP" id="MF_01974">
    <property type="entry name" value="MetAP_1"/>
    <property type="match status" value="1"/>
</dbReference>
<comment type="catalytic activity">
    <reaction evidence="6 7">
        <text>Release of N-terminal amino acids, preferentially methionine, from peptides and arylamides.</text>
        <dbReference type="EC" id="3.4.11.18"/>
    </reaction>
</comment>
<dbReference type="Gene3D" id="3.90.230.10">
    <property type="entry name" value="Creatinase/methionine aminopeptidase superfamily"/>
    <property type="match status" value="1"/>
</dbReference>
<dbReference type="GO" id="GO:0005829">
    <property type="term" value="C:cytosol"/>
    <property type="evidence" value="ECO:0007669"/>
    <property type="project" value="TreeGrafter"/>
</dbReference>
<dbReference type="SUPFAM" id="SSF55920">
    <property type="entry name" value="Creatinase/aminopeptidase"/>
    <property type="match status" value="1"/>
</dbReference>
<feature type="binding site" evidence="6">
    <location>
        <position position="149"/>
    </location>
    <ligand>
        <name>a divalent metal cation</name>
        <dbReference type="ChEBI" id="CHEBI:60240"/>
        <label>1</label>
    </ligand>
</feature>
<comment type="cofactor">
    <cofactor evidence="6">
        <name>Co(2+)</name>
        <dbReference type="ChEBI" id="CHEBI:48828"/>
    </cofactor>
    <cofactor evidence="6">
        <name>Zn(2+)</name>
        <dbReference type="ChEBI" id="CHEBI:29105"/>
    </cofactor>
    <cofactor evidence="6">
        <name>Mn(2+)</name>
        <dbReference type="ChEBI" id="CHEBI:29035"/>
    </cofactor>
    <cofactor evidence="6">
        <name>Fe(2+)</name>
        <dbReference type="ChEBI" id="CHEBI:29033"/>
    </cofactor>
    <text evidence="6">Binds 2 divalent metal cations per subunit. Has a high-affinity and a low affinity metal-binding site. The true nature of the physiological cofactor is under debate. The enzyme is active with cobalt, zinc, manganese or divalent iron ions. Most likely, methionine aminopeptidases function as mononuclear Fe(2+)-metalloproteases under physiological conditions, and the catalytically relevant metal-binding site has been assigned to the histidine-containing high-affinity site.</text>
</comment>
<evidence type="ECO:0000256" key="1">
    <source>
        <dbReference type="ARBA" id="ARBA00002521"/>
    </source>
</evidence>
<dbReference type="Gene3D" id="3.10.450.50">
    <property type="match status" value="1"/>
</dbReference>
<comment type="similarity">
    <text evidence="6">Belongs to the peptidase M24A family. Methionine aminopeptidase type 1 subfamily.</text>
</comment>
<dbReference type="GO" id="GO:0004239">
    <property type="term" value="F:initiator methionyl aminopeptidase activity"/>
    <property type="evidence" value="ECO:0007669"/>
    <property type="project" value="UniProtKB-UniRule"/>
</dbReference>
<keyword evidence="3 6" id="KW-0645">Protease</keyword>
<dbReference type="GO" id="GO:0006508">
    <property type="term" value="P:proteolysis"/>
    <property type="evidence" value="ECO:0007669"/>
    <property type="project" value="UniProtKB-KW"/>
</dbReference>
<evidence type="ECO:0000259" key="8">
    <source>
        <dbReference type="Pfam" id="PF00557"/>
    </source>
</evidence>
<comment type="subunit">
    <text evidence="6">Monomer.</text>
</comment>
<dbReference type="NCBIfam" id="NF008970">
    <property type="entry name" value="PRK12318.1"/>
    <property type="match status" value="1"/>
</dbReference>
<evidence type="ECO:0000256" key="3">
    <source>
        <dbReference type="ARBA" id="ARBA00022670"/>
    </source>
</evidence>
<dbReference type="PANTHER" id="PTHR43330">
    <property type="entry name" value="METHIONINE AMINOPEPTIDASE"/>
    <property type="match status" value="1"/>
</dbReference>
<dbReference type="InterPro" id="IPR001714">
    <property type="entry name" value="Pept_M24_MAP"/>
</dbReference>
<reference evidence="10" key="1">
    <citation type="submission" date="2015-06" db="EMBL/GenBank/DDBJ databases">
        <authorList>
            <person name="Bertelli C."/>
        </authorList>
    </citation>
    <scope>NUCLEOTIDE SEQUENCE [LARGE SCALE GENOMIC DNA]</scope>
    <source>
        <strain evidence="10">CRIB-30</strain>
    </source>
</reference>
<dbReference type="GO" id="GO:0046872">
    <property type="term" value="F:metal ion binding"/>
    <property type="evidence" value="ECO:0007669"/>
    <property type="project" value="UniProtKB-UniRule"/>
</dbReference>
<organism evidence="9 10">
    <name type="scientific">Estrella lausannensis</name>
    <dbReference type="NCBI Taxonomy" id="483423"/>
    <lineage>
        <taxon>Bacteria</taxon>
        <taxon>Pseudomonadati</taxon>
        <taxon>Chlamydiota</taxon>
        <taxon>Chlamydiia</taxon>
        <taxon>Parachlamydiales</taxon>
        <taxon>Candidatus Criblamydiaceae</taxon>
        <taxon>Estrella</taxon>
    </lineage>
</organism>
<dbReference type="PRINTS" id="PR00599">
    <property type="entry name" value="MAPEPTIDASE"/>
</dbReference>
<comment type="function">
    <text evidence="1 6">Removes the N-terminal methionine from nascent proteins. The N-terminal methionine is often cleaved when the second residue in the primary sequence is small and uncharged (Met-Ala-, Cys, Gly, Pro, Ser, Thr, or Val). Requires deformylation of the N(alpha)-formylated initiator methionine before it can be hydrolyzed.</text>
</comment>
<evidence type="ECO:0000256" key="2">
    <source>
        <dbReference type="ARBA" id="ARBA00022438"/>
    </source>
</evidence>
<feature type="binding site" evidence="6">
    <location>
        <position position="276"/>
    </location>
    <ligand>
        <name>a divalent metal cation</name>
        <dbReference type="ChEBI" id="CHEBI:60240"/>
        <label>2</label>
        <note>catalytic</note>
    </ligand>
</feature>
<evidence type="ECO:0000313" key="10">
    <source>
        <dbReference type="Proteomes" id="UP000220251"/>
    </source>
</evidence>
<keyword evidence="2 6" id="KW-0031">Aminopeptidase</keyword>
<accession>A0A0H5DRS7</accession>
<name>A0A0H5DRS7_9BACT</name>
<dbReference type="InterPro" id="IPR000994">
    <property type="entry name" value="Pept_M24"/>
</dbReference>
<dbReference type="NCBIfam" id="TIGR00500">
    <property type="entry name" value="met_pdase_I"/>
    <property type="match status" value="1"/>
</dbReference>
<dbReference type="RefSeq" id="WP_098039187.1">
    <property type="nucleotide sequence ID" value="NZ_CWGJ01000027.1"/>
</dbReference>
<gene>
    <name evidence="6 9" type="primary">map</name>
    <name evidence="9" type="ORF">ELAC_1995</name>
</gene>
<dbReference type="Proteomes" id="UP000220251">
    <property type="component" value="Unassembled WGS sequence"/>
</dbReference>